<evidence type="ECO:0000313" key="1">
    <source>
        <dbReference type="EMBL" id="RVX73268.1"/>
    </source>
</evidence>
<protein>
    <submittedName>
        <fullName evidence="1">Uncharacterized protein</fullName>
    </submittedName>
</protein>
<name>A0A438NBV4_EXOME</name>
<reference evidence="1 2" key="1">
    <citation type="submission" date="2017-03" db="EMBL/GenBank/DDBJ databases">
        <title>Genomes of endolithic fungi from Antarctica.</title>
        <authorList>
            <person name="Coleine C."/>
            <person name="Masonjones S."/>
            <person name="Stajich J.E."/>
        </authorList>
    </citation>
    <scope>NUCLEOTIDE SEQUENCE [LARGE SCALE GENOMIC DNA]</scope>
    <source>
        <strain evidence="1 2">CCFEE 6314</strain>
    </source>
</reference>
<dbReference type="OrthoDB" id="4851849at2759"/>
<dbReference type="Proteomes" id="UP000288859">
    <property type="component" value="Unassembled WGS sequence"/>
</dbReference>
<comment type="caution">
    <text evidence="1">The sequence shown here is derived from an EMBL/GenBank/DDBJ whole genome shotgun (WGS) entry which is preliminary data.</text>
</comment>
<accession>A0A438NBV4</accession>
<dbReference type="AlphaFoldDB" id="A0A438NBV4"/>
<dbReference type="PANTHER" id="PTHR42037:SF1">
    <property type="match status" value="1"/>
</dbReference>
<sequence>MSQQHRRNDANSKLLSRFYAPLTLLKVLDPCRGAQQPDLTADTSSNEQATLWRDFLDQLAYLCDFEKGGDTVTAIAVQRNAEYPIFWLATNCPRPKTRTKARKHLSLVLGLLDEIHTTQKPVFDVENDILSRCLASSSQRIKVYSSFLMKAIGEARRLLKRRTDSRLEAAATFIQPLLTRLILDSCDPLD</sequence>
<proteinExistence type="predicted"/>
<evidence type="ECO:0000313" key="2">
    <source>
        <dbReference type="Proteomes" id="UP000288859"/>
    </source>
</evidence>
<gene>
    <name evidence="1" type="ORF">B0A52_02910</name>
</gene>
<dbReference type="EMBL" id="NAJM01000008">
    <property type="protein sequence ID" value="RVX73268.1"/>
    <property type="molecule type" value="Genomic_DNA"/>
</dbReference>
<dbReference type="VEuPathDB" id="FungiDB:PV10_02631"/>
<dbReference type="PANTHER" id="PTHR42037">
    <property type="match status" value="1"/>
</dbReference>
<organism evidence="1 2">
    <name type="scientific">Exophiala mesophila</name>
    <name type="common">Black yeast-like fungus</name>
    <dbReference type="NCBI Taxonomy" id="212818"/>
    <lineage>
        <taxon>Eukaryota</taxon>
        <taxon>Fungi</taxon>
        <taxon>Dikarya</taxon>
        <taxon>Ascomycota</taxon>
        <taxon>Pezizomycotina</taxon>
        <taxon>Eurotiomycetes</taxon>
        <taxon>Chaetothyriomycetidae</taxon>
        <taxon>Chaetothyriales</taxon>
        <taxon>Herpotrichiellaceae</taxon>
        <taxon>Exophiala</taxon>
    </lineage>
</organism>